<accession>R7UIB8</accession>
<dbReference type="PANTHER" id="PTHR24365:SF541">
    <property type="entry name" value="PROTEIN TOLL-RELATED"/>
    <property type="match status" value="1"/>
</dbReference>
<name>R7UIB8_CAPTE</name>
<dbReference type="OMA" id="CTTEHEM"/>
<evidence type="ECO:0000256" key="1">
    <source>
        <dbReference type="ARBA" id="ARBA00004370"/>
    </source>
</evidence>
<dbReference type="GO" id="GO:0007165">
    <property type="term" value="P:signal transduction"/>
    <property type="evidence" value="ECO:0007669"/>
    <property type="project" value="InterPro"/>
</dbReference>
<dbReference type="SMART" id="SM00255">
    <property type="entry name" value="TIR"/>
    <property type="match status" value="1"/>
</dbReference>
<evidence type="ECO:0000259" key="6">
    <source>
        <dbReference type="PROSITE" id="PS50104"/>
    </source>
</evidence>
<dbReference type="GO" id="GO:0005886">
    <property type="term" value="C:plasma membrane"/>
    <property type="evidence" value="ECO:0007669"/>
    <property type="project" value="TreeGrafter"/>
</dbReference>
<dbReference type="PANTHER" id="PTHR24365">
    <property type="entry name" value="TOLL-LIKE RECEPTOR"/>
    <property type="match status" value="1"/>
</dbReference>
<dbReference type="InterPro" id="IPR035897">
    <property type="entry name" value="Toll_tir_struct_dom_sf"/>
</dbReference>
<comment type="subcellular location">
    <subcellularLocation>
        <location evidence="1">Membrane</location>
    </subcellularLocation>
</comment>
<dbReference type="OrthoDB" id="6285964at2759"/>
<feature type="domain" description="TIR" evidence="6">
    <location>
        <begin position="7"/>
        <end position="142"/>
    </location>
</feature>
<reference evidence="8" key="3">
    <citation type="submission" date="2015-06" db="UniProtKB">
        <authorList>
            <consortium name="EnsemblMetazoa"/>
        </authorList>
    </citation>
    <scope>IDENTIFICATION</scope>
</reference>
<gene>
    <name evidence="7" type="ORF">CAPTEDRAFT_27770</name>
</gene>
<evidence type="ECO:0000313" key="8">
    <source>
        <dbReference type="EnsemblMetazoa" id="CapteP27770"/>
    </source>
</evidence>
<sequence>DQDVMDKEYDAIISYSAKDYKWVCHVLRRKLESTDRGFKLCLHDRDFKVGATIGENILESVRKSRRMIMVLSRNFLNSSWCMMEFRAAHLQVLKEMSKYLILIMYEDIHENELDEDLKFYVKNNTYLSIQNKWFWEKLYYAMPEDP</sequence>
<dbReference type="GO" id="GO:0038023">
    <property type="term" value="F:signaling receptor activity"/>
    <property type="evidence" value="ECO:0007669"/>
    <property type="project" value="TreeGrafter"/>
</dbReference>
<reference evidence="7 9" key="2">
    <citation type="journal article" date="2013" name="Nature">
        <title>Insights into bilaterian evolution from three spiralian genomes.</title>
        <authorList>
            <person name="Simakov O."/>
            <person name="Marletaz F."/>
            <person name="Cho S.J."/>
            <person name="Edsinger-Gonzales E."/>
            <person name="Havlak P."/>
            <person name="Hellsten U."/>
            <person name="Kuo D.H."/>
            <person name="Larsson T."/>
            <person name="Lv J."/>
            <person name="Arendt D."/>
            <person name="Savage R."/>
            <person name="Osoegawa K."/>
            <person name="de Jong P."/>
            <person name="Grimwood J."/>
            <person name="Chapman J.A."/>
            <person name="Shapiro H."/>
            <person name="Aerts A."/>
            <person name="Otillar R.P."/>
            <person name="Terry A.Y."/>
            <person name="Boore J.L."/>
            <person name="Grigoriev I.V."/>
            <person name="Lindberg D.R."/>
            <person name="Seaver E.C."/>
            <person name="Weisblat D.A."/>
            <person name="Putnam N.H."/>
            <person name="Rokhsar D.S."/>
        </authorList>
    </citation>
    <scope>NUCLEOTIDE SEQUENCE</scope>
    <source>
        <strain evidence="7 9">I ESC-2004</strain>
    </source>
</reference>
<dbReference type="HOGENOM" id="CLU_053932_3_1_1"/>
<evidence type="ECO:0000256" key="2">
    <source>
        <dbReference type="ARBA" id="ARBA00022692"/>
    </source>
</evidence>
<evidence type="ECO:0000313" key="7">
    <source>
        <dbReference type="EMBL" id="ELU03528.1"/>
    </source>
</evidence>
<reference evidence="9" key="1">
    <citation type="submission" date="2012-12" db="EMBL/GenBank/DDBJ databases">
        <authorList>
            <person name="Hellsten U."/>
            <person name="Grimwood J."/>
            <person name="Chapman J.A."/>
            <person name="Shapiro H."/>
            <person name="Aerts A."/>
            <person name="Otillar R.P."/>
            <person name="Terry A.Y."/>
            <person name="Boore J.L."/>
            <person name="Simakov O."/>
            <person name="Marletaz F."/>
            <person name="Cho S.-J."/>
            <person name="Edsinger-Gonzales E."/>
            <person name="Havlak P."/>
            <person name="Kuo D.-H."/>
            <person name="Larsson T."/>
            <person name="Lv J."/>
            <person name="Arendt D."/>
            <person name="Savage R."/>
            <person name="Osoegawa K."/>
            <person name="de Jong P."/>
            <person name="Lindberg D.R."/>
            <person name="Seaver E.C."/>
            <person name="Weisblat D.A."/>
            <person name="Putnam N.H."/>
            <person name="Grigoriev I.V."/>
            <person name="Rokhsar D.S."/>
        </authorList>
    </citation>
    <scope>NUCLEOTIDE SEQUENCE</scope>
    <source>
        <strain evidence="9">I ESC-2004</strain>
    </source>
</reference>
<evidence type="ECO:0000256" key="4">
    <source>
        <dbReference type="ARBA" id="ARBA00022989"/>
    </source>
</evidence>
<dbReference type="Gene3D" id="3.40.50.10140">
    <property type="entry name" value="Toll/interleukin-1 receptor homology (TIR) domain"/>
    <property type="match status" value="1"/>
</dbReference>
<keyword evidence="4" id="KW-1133">Transmembrane helix</keyword>
<feature type="non-terminal residue" evidence="7">
    <location>
        <position position="1"/>
    </location>
</feature>
<organism evidence="7">
    <name type="scientific">Capitella teleta</name>
    <name type="common">Polychaete worm</name>
    <dbReference type="NCBI Taxonomy" id="283909"/>
    <lineage>
        <taxon>Eukaryota</taxon>
        <taxon>Metazoa</taxon>
        <taxon>Spiralia</taxon>
        <taxon>Lophotrochozoa</taxon>
        <taxon>Annelida</taxon>
        <taxon>Polychaeta</taxon>
        <taxon>Sedentaria</taxon>
        <taxon>Scolecida</taxon>
        <taxon>Capitellidae</taxon>
        <taxon>Capitella</taxon>
    </lineage>
</organism>
<protein>
    <recommendedName>
        <fullName evidence="6">TIR domain-containing protein</fullName>
    </recommendedName>
</protein>
<dbReference type="Pfam" id="PF01582">
    <property type="entry name" value="TIR"/>
    <property type="match status" value="1"/>
</dbReference>
<evidence type="ECO:0000256" key="3">
    <source>
        <dbReference type="ARBA" id="ARBA00022729"/>
    </source>
</evidence>
<dbReference type="PROSITE" id="PS50104">
    <property type="entry name" value="TIR"/>
    <property type="match status" value="1"/>
</dbReference>
<keyword evidence="5" id="KW-0472">Membrane</keyword>
<keyword evidence="9" id="KW-1185">Reference proteome</keyword>
<proteinExistence type="predicted"/>
<dbReference type="Proteomes" id="UP000014760">
    <property type="component" value="Unassembled WGS sequence"/>
</dbReference>
<dbReference type="InterPro" id="IPR000157">
    <property type="entry name" value="TIR_dom"/>
</dbReference>
<feature type="non-terminal residue" evidence="7">
    <location>
        <position position="146"/>
    </location>
</feature>
<dbReference type="EMBL" id="AMQN01008413">
    <property type="status" value="NOT_ANNOTATED_CDS"/>
    <property type="molecule type" value="Genomic_DNA"/>
</dbReference>
<dbReference type="AlphaFoldDB" id="R7UIB8"/>
<keyword evidence="3" id="KW-0732">Signal</keyword>
<dbReference type="EnsemblMetazoa" id="CapteT27770">
    <property type="protein sequence ID" value="CapteP27770"/>
    <property type="gene ID" value="CapteG27770"/>
</dbReference>
<dbReference type="STRING" id="283909.R7UIB8"/>
<dbReference type="SUPFAM" id="SSF52200">
    <property type="entry name" value="Toll/Interleukin receptor TIR domain"/>
    <property type="match status" value="1"/>
</dbReference>
<dbReference type="FunFam" id="3.40.50.10140:FF:000026">
    <property type="entry name" value="Toll-like receptor 2"/>
    <property type="match status" value="1"/>
</dbReference>
<evidence type="ECO:0000256" key="5">
    <source>
        <dbReference type="ARBA" id="ARBA00023136"/>
    </source>
</evidence>
<evidence type="ECO:0000313" key="9">
    <source>
        <dbReference type="Proteomes" id="UP000014760"/>
    </source>
</evidence>
<keyword evidence="2" id="KW-0812">Transmembrane</keyword>
<dbReference type="PRINTS" id="PR01537">
    <property type="entry name" value="INTRLKN1R1F"/>
</dbReference>
<dbReference type="EMBL" id="KB303059">
    <property type="protein sequence ID" value="ELU03528.1"/>
    <property type="molecule type" value="Genomic_DNA"/>
</dbReference>